<dbReference type="PROSITE" id="PS00455">
    <property type="entry name" value="AMP_BINDING"/>
    <property type="match status" value="1"/>
</dbReference>
<organism evidence="5 6">
    <name type="scientific">Aliisedimentitalea scapharcae</name>
    <dbReference type="NCBI Taxonomy" id="1524259"/>
    <lineage>
        <taxon>Bacteria</taxon>
        <taxon>Pseudomonadati</taxon>
        <taxon>Pseudomonadota</taxon>
        <taxon>Alphaproteobacteria</taxon>
        <taxon>Rhodobacterales</taxon>
        <taxon>Roseobacteraceae</taxon>
        <taxon>Aliisedimentitalea</taxon>
    </lineage>
</organism>
<evidence type="ECO:0000256" key="2">
    <source>
        <dbReference type="ARBA" id="ARBA00022598"/>
    </source>
</evidence>
<feature type="domain" description="AMP-binding enzyme C-terminal" evidence="4">
    <location>
        <begin position="413"/>
        <end position="488"/>
    </location>
</feature>
<comment type="similarity">
    <text evidence="1">Belongs to the ATP-dependent AMP-binding enzyme family.</text>
</comment>
<evidence type="ECO:0000256" key="1">
    <source>
        <dbReference type="ARBA" id="ARBA00006432"/>
    </source>
</evidence>
<protein>
    <submittedName>
        <fullName evidence="5">AMP-binding protein</fullName>
    </submittedName>
</protein>
<dbReference type="Gene3D" id="3.40.50.12780">
    <property type="entry name" value="N-terminal domain of ligase-like"/>
    <property type="match status" value="1"/>
</dbReference>
<name>A0ABZ2XZ27_9RHOB</name>
<sequence length="503" mass="54169">MKFDPNTPPPGSVRDWLDHRAETAGTDVAFRFFDGRPPLTWGELRTCARDLALRLTGKGLAKGESIAILQPNGRVAVESLFGVLYGGFRATVINLVAGDEAIGYALEHSEARVALVNPEVTEQFDRVRPENLRELEEDTANIAPGLHSVDPQDDALLMYTSGTTGRPKGVVHSQSSLLAGGWTPTVAHELSERDCGLCVLPLYHINGLCVSVMSTLISGGQLAIAGKFSASQFWAQCKECHATWFSVVPTIISHLLHANATPDPQTRARLRFGRSASSALSPDVQTTFETRFDVPIVETMGLTETAAQILSNPLPPGVRKIGSPGKAFGNEACVLSPDLKPLPANVQGEIAVRGPNVMREYLKNPQATKDTFTTDGWLRTGDLGHVDEDGYFFVTGRLKELIIKGGENIAPREIDEALYSHPDVIEAAAFARPCAVYGERVEAAVKLSEGSLVGPDDLIAVCRHKVGAFKAPDIVHVLDDLPKGPSGKIQRIKLVALTTSTSD</sequence>
<dbReference type="PANTHER" id="PTHR43201">
    <property type="entry name" value="ACYL-COA SYNTHETASE"/>
    <property type="match status" value="1"/>
</dbReference>
<gene>
    <name evidence="5" type="ORF">QEZ52_22410</name>
</gene>
<feature type="domain" description="AMP-dependent synthetase/ligase" evidence="3">
    <location>
        <begin position="18"/>
        <end position="362"/>
    </location>
</feature>
<dbReference type="InterPro" id="IPR000873">
    <property type="entry name" value="AMP-dep_synth/lig_dom"/>
</dbReference>
<dbReference type="InterPro" id="IPR020845">
    <property type="entry name" value="AMP-binding_CS"/>
</dbReference>
<dbReference type="Pfam" id="PF13193">
    <property type="entry name" value="AMP-binding_C"/>
    <property type="match status" value="1"/>
</dbReference>
<keyword evidence="6" id="KW-1185">Reference proteome</keyword>
<dbReference type="InterPro" id="IPR042099">
    <property type="entry name" value="ANL_N_sf"/>
</dbReference>
<dbReference type="Gene3D" id="3.30.300.30">
    <property type="match status" value="1"/>
</dbReference>
<dbReference type="EMBL" id="CP123586">
    <property type="protein sequence ID" value="WZK91355.1"/>
    <property type="molecule type" value="Genomic_DNA"/>
</dbReference>
<evidence type="ECO:0000259" key="4">
    <source>
        <dbReference type="Pfam" id="PF13193"/>
    </source>
</evidence>
<geneLocation type="plasmid" evidence="5 6">
    <name>unnamed2</name>
</geneLocation>
<dbReference type="Pfam" id="PF00501">
    <property type="entry name" value="AMP-binding"/>
    <property type="match status" value="1"/>
</dbReference>
<keyword evidence="2" id="KW-0436">Ligase</keyword>
<dbReference type="Proteomes" id="UP001623232">
    <property type="component" value="Plasmid unnamed2"/>
</dbReference>
<dbReference type="InterPro" id="IPR045851">
    <property type="entry name" value="AMP-bd_C_sf"/>
</dbReference>
<evidence type="ECO:0000259" key="3">
    <source>
        <dbReference type="Pfam" id="PF00501"/>
    </source>
</evidence>
<dbReference type="SUPFAM" id="SSF56801">
    <property type="entry name" value="Acetyl-CoA synthetase-like"/>
    <property type="match status" value="1"/>
</dbReference>
<accession>A0ABZ2XZ27</accession>
<evidence type="ECO:0000313" key="5">
    <source>
        <dbReference type="EMBL" id="WZK91355.1"/>
    </source>
</evidence>
<reference evidence="5 6" key="1">
    <citation type="submission" date="2023-04" db="EMBL/GenBank/DDBJ databases">
        <title>Complete genome sequence of Alisedimentitalea scapharcae.</title>
        <authorList>
            <person name="Rong J.-C."/>
            <person name="Yi M.-L."/>
            <person name="Zhao Q."/>
        </authorList>
    </citation>
    <scope>NUCLEOTIDE SEQUENCE [LARGE SCALE GENOMIC DNA]</scope>
    <source>
        <strain evidence="5 6">KCTC 42119</strain>
        <plasmid evidence="5 6">unnamed2</plasmid>
    </source>
</reference>
<proteinExistence type="inferred from homology"/>
<dbReference type="PANTHER" id="PTHR43201:SF5">
    <property type="entry name" value="MEDIUM-CHAIN ACYL-COA LIGASE ACSF2, MITOCHONDRIAL"/>
    <property type="match status" value="1"/>
</dbReference>
<keyword evidence="5" id="KW-0614">Plasmid</keyword>
<evidence type="ECO:0000313" key="6">
    <source>
        <dbReference type="Proteomes" id="UP001623232"/>
    </source>
</evidence>
<dbReference type="RefSeq" id="WP_343211580.1">
    <property type="nucleotide sequence ID" value="NZ_CP123586.1"/>
</dbReference>
<dbReference type="InterPro" id="IPR025110">
    <property type="entry name" value="AMP-bd_C"/>
</dbReference>